<dbReference type="GO" id="GO:0016616">
    <property type="term" value="F:oxidoreductase activity, acting on the CH-OH group of donors, NAD or NADP as acceptor"/>
    <property type="evidence" value="ECO:0007669"/>
    <property type="project" value="UniProtKB-ARBA"/>
</dbReference>
<evidence type="ECO:0000256" key="1">
    <source>
        <dbReference type="ARBA" id="ARBA00022723"/>
    </source>
</evidence>
<name>A0A149U3M9_9PROT</name>
<dbReference type="SUPFAM" id="SSF50129">
    <property type="entry name" value="GroES-like"/>
    <property type="match status" value="1"/>
</dbReference>
<protein>
    <submittedName>
        <fullName evidence="6">Alcohol dehydrogenase</fullName>
    </submittedName>
</protein>
<dbReference type="Proteomes" id="UP000075360">
    <property type="component" value="Unassembled WGS sequence"/>
</dbReference>
<evidence type="ECO:0000313" key="6">
    <source>
        <dbReference type="EMBL" id="KXV60085.1"/>
    </source>
</evidence>
<comment type="similarity">
    <text evidence="4">Belongs to the zinc-containing alcohol dehydrogenase family.</text>
</comment>
<dbReference type="PANTHER" id="PTHR43401:SF5">
    <property type="entry name" value="ALCOHOL DEHYDROGENASE-RELATED"/>
    <property type="match status" value="1"/>
</dbReference>
<evidence type="ECO:0000259" key="5">
    <source>
        <dbReference type="SMART" id="SM00829"/>
    </source>
</evidence>
<keyword evidence="1 4" id="KW-0479">Metal-binding</keyword>
<dbReference type="InterPro" id="IPR036291">
    <property type="entry name" value="NAD(P)-bd_dom_sf"/>
</dbReference>
<dbReference type="InterPro" id="IPR011032">
    <property type="entry name" value="GroES-like_sf"/>
</dbReference>
<accession>A0A149U3M9</accession>
<keyword evidence="3" id="KW-0560">Oxidoreductase</keyword>
<dbReference type="Pfam" id="PF00107">
    <property type="entry name" value="ADH_zinc_N"/>
    <property type="match status" value="1"/>
</dbReference>
<dbReference type="AlphaFoldDB" id="A0A149U3M9"/>
<gene>
    <name evidence="6" type="ORF">AD948_06590</name>
</gene>
<dbReference type="PROSITE" id="PS00059">
    <property type="entry name" value="ADH_ZINC"/>
    <property type="match status" value="1"/>
</dbReference>
<dbReference type="InterPro" id="IPR002328">
    <property type="entry name" value="ADH_Zn_CS"/>
</dbReference>
<dbReference type="SUPFAM" id="SSF51735">
    <property type="entry name" value="NAD(P)-binding Rossmann-fold domains"/>
    <property type="match status" value="1"/>
</dbReference>
<comment type="cofactor">
    <cofactor evidence="4">
        <name>Zn(2+)</name>
        <dbReference type="ChEBI" id="CHEBI:29105"/>
    </cofactor>
</comment>
<evidence type="ECO:0000256" key="2">
    <source>
        <dbReference type="ARBA" id="ARBA00022833"/>
    </source>
</evidence>
<dbReference type="RefSeq" id="WP_169797391.1">
    <property type="nucleotide sequence ID" value="NZ_LHZU01000120.1"/>
</dbReference>
<dbReference type="InterPro" id="IPR050129">
    <property type="entry name" value="Zn_alcohol_dh"/>
</dbReference>
<sequence length="355" mass="38270">MRAAVVEELQKPLVVRSIPDPECPPDGAIVRIGANGICRTDWHLWTDDWAWRGLSIKPPFVLGHEFAGIIEEVGADVRQWKPGDRVVYPMNPGCGTCLQCRDGQQHICDEGHLLVPGVSFWGAFGEYSMVRHADVNFVRVPESMTLLAAASLGCRYIAAFHAVVDQADARGGEWVAIYGCGGMGISAVQIAAAVGTKVIAVDPSPHARDAARKLGAAIVIDPREANPVEAIRELTGGGVHVSIDALGIEETCLNSVLSLRKRGRHVQIGHTTRVEAGYVRLPIDIILLNELRLFGAFGLQAHRYDTMLAMCEAGVLDPGKVVSQTVELDGITPVLEAMGRYDTVGIVAIDFAIEK</sequence>
<keyword evidence="2 4" id="KW-0862">Zinc</keyword>
<proteinExistence type="inferred from homology"/>
<reference evidence="6 7" key="1">
    <citation type="submission" date="2015-06" db="EMBL/GenBank/DDBJ databases">
        <title>Improved classification and identification of acetic acid bacteria using matrix-assisted laser desorption/ionization time-of-flight mass spectrometry; Gluconobacter nephelii and Gluconobacter uchimurae are later heterotypic synonyms of Gluconobacter japonicus and Gluconobacter oxydans, respectively.</title>
        <authorList>
            <person name="Li L."/>
            <person name="Cleenwerck I."/>
            <person name="De Vuyst L."/>
            <person name="Vandamme P."/>
        </authorList>
    </citation>
    <scope>NUCLEOTIDE SEQUENCE [LARGE SCALE GENOMIC DNA]</scope>
    <source>
        <strain evidence="6 7">LMG 23690</strain>
    </source>
</reference>
<evidence type="ECO:0000256" key="3">
    <source>
        <dbReference type="ARBA" id="ARBA00023002"/>
    </source>
</evidence>
<evidence type="ECO:0000313" key="7">
    <source>
        <dbReference type="Proteomes" id="UP000075360"/>
    </source>
</evidence>
<organism evidence="6 7">
    <name type="scientific">Acetobacter senegalensis</name>
    <dbReference type="NCBI Taxonomy" id="446692"/>
    <lineage>
        <taxon>Bacteria</taxon>
        <taxon>Pseudomonadati</taxon>
        <taxon>Pseudomonadota</taxon>
        <taxon>Alphaproteobacteria</taxon>
        <taxon>Acetobacterales</taxon>
        <taxon>Acetobacteraceae</taxon>
        <taxon>Acetobacter</taxon>
    </lineage>
</organism>
<dbReference type="PANTHER" id="PTHR43401">
    <property type="entry name" value="L-THREONINE 3-DEHYDROGENASE"/>
    <property type="match status" value="1"/>
</dbReference>
<dbReference type="Gene3D" id="3.90.180.10">
    <property type="entry name" value="Medium-chain alcohol dehydrogenases, catalytic domain"/>
    <property type="match status" value="1"/>
</dbReference>
<dbReference type="GO" id="GO:0008270">
    <property type="term" value="F:zinc ion binding"/>
    <property type="evidence" value="ECO:0007669"/>
    <property type="project" value="InterPro"/>
</dbReference>
<dbReference type="InterPro" id="IPR013149">
    <property type="entry name" value="ADH-like_C"/>
</dbReference>
<comment type="caution">
    <text evidence="6">The sequence shown here is derived from an EMBL/GenBank/DDBJ whole genome shotgun (WGS) entry which is preliminary data.</text>
</comment>
<dbReference type="InterPro" id="IPR013154">
    <property type="entry name" value="ADH-like_N"/>
</dbReference>
<dbReference type="EMBL" id="LHZU01000120">
    <property type="protein sequence ID" value="KXV60085.1"/>
    <property type="molecule type" value="Genomic_DNA"/>
</dbReference>
<dbReference type="PATRIC" id="fig|446692.4.peg.3361"/>
<dbReference type="InterPro" id="IPR020843">
    <property type="entry name" value="ER"/>
</dbReference>
<dbReference type="Pfam" id="PF08240">
    <property type="entry name" value="ADH_N"/>
    <property type="match status" value="1"/>
</dbReference>
<feature type="domain" description="Enoyl reductase (ER)" evidence="5">
    <location>
        <begin position="4"/>
        <end position="349"/>
    </location>
</feature>
<evidence type="ECO:0000256" key="4">
    <source>
        <dbReference type="RuleBase" id="RU361277"/>
    </source>
</evidence>
<dbReference type="SMART" id="SM00829">
    <property type="entry name" value="PKS_ER"/>
    <property type="match status" value="1"/>
</dbReference>